<feature type="transmembrane region" description="Helical" evidence="1">
    <location>
        <begin position="68"/>
        <end position="88"/>
    </location>
</feature>
<accession>A0AAN9W9I1</accession>
<dbReference type="Proteomes" id="UP001378592">
    <property type="component" value="Unassembled WGS sequence"/>
</dbReference>
<protein>
    <submittedName>
        <fullName evidence="2">Uncharacterized protein</fullName>
    </submittedName>
</protein>
<dbReference type="EMBL" id="JAZDUA010000068">
    <property type="protein sequence ID" value="KAK7869823.1"/>
    <property type="molecule type" value="Genomic_DNA"/>
</dbReference>
<dbReference type="AlphaFoldDB" id="A0AAN9W9I1"/>
<keyword evidence="1" id="KW-0472">Membrane</keyword>
<feature type="transmembrane region" description="Helical" evidence="1">
    <location>
        <begin position="100"/>
        <end position="122"/>
    </location>
</feature>
<reference evidence="2 3" key="1">
    <citation type="submission" date="2024-03" db="EMBL/GenBank/DDBJ databases">
        <title>The genome assembly and annotation of the cricket Gryllus longicercus Weissman &amp; Gray.</title>
        <authorList>
            <person name="Szrajer S."/>
            <person name="Gray D."/>
            <person name="Ylla G."/>
        </authorList>
    </citation>
    <scope>NUCLEOTIDE SEQUENCE [LARGE SCALE GENOMIC DNA]</scope>
    <source>
        <strain evidence="2">DAG 2021-001</strain>
        <tissue evidence="2">Whole body minus gut</tissue>
    </source>
</reference>
<keyword evidence="1" id="KW-1133">Transmembrane helix</keyword>
<sequence>MGNFLPSKFLCCSLQAGAIVIGCFGMIFAVAFFILEVIGSSAYDSNSCYNTPTTCFGSTGLRKLTSNLLAFLAAWNALELFMCIGLIVGASKGSTSWITAWLAITLSWVALHSAVALAFVFSDPKGEWIAGIAIGMFFLLPIYVCAVIAVLGYRKELTKTFYNPPNGIVPAMPTVHPVPVAAPPVVIQYAGYQPNMYPQQAQRVRQW</sequence>
<evidence type="ECO:0000313" key="2">
    <source>
        <dbReference type="EMBL" id="KAK7869823.1"/>
    </source>
</evidence>
<comment type="caution">
    <text evidence="2">The sequence shown here is derived from an EMBL/GenBank/DDBJ whole genome shotgun (WGS) entry which is preliminary data.</text>
</comment>
<keyword evidence="3" id="KW-1185">Reference proteome</keyword>
<organism evidence="2 3">
    <name type="scientific">Gryllus longicercus</name>
    <dbReference type="NCBI Taxonomy" id="2509291"/>
    <lineage>
        <taxon>Eukaryota</taxon>
        <taxon>Metazoa</taxon>
        <taxon>Ecdysozoa</taxon>
        <taxon>Arthropoda</taxon>
        <taxon>Hexapoda</taxon>
        <taxon>Insecta</taxon>
        <taxon>Pterygota</taxon>
        <taxon>Neoptera</taxon>
        <taxon>Polyneoptera</taxon>
        <taxon>Orthoptera</taxon>
        <taxon>Ensifera</taxon>
        <taxon>Gryllidea</taxon>
        <taxon>Grylloidea</taxon>
        <taxon>Gryllidae</taxon>
        <taxon>Gryllinae</taxon>
        <taxon>Gryllus</taxon>
    </lineage>
</organism>
<name>A0AAN9W9I1_9ORTH</name>
<gene>
    <name evidence="2" type="ORF">R5R35_008043</name>
</gene>
<keyword evidence="1" id="KW-0812">Transmembrane</keyword>
<feature type="transmembrane region" description="Helical" evidence="1">
    <location>
        <begin position="128"/>
        <end position="153"/>
    </location>
</feature>
<evidence type="ECO:0000256" key="1">
    <source>
        <dbReference type="SAM" id="Phobius"/>
    </source>
</evidence>
<proteinExistence type="predicted"/>
<evidence type="ECO:0000313" key="3">
    <source>
        <dbReference type="Proteomes" id="UP001378592"/>
    </source>
</evidence>
<feature type="transmembrane region" description="Helical" evidence="1">
    <location>
        <begin position="12"/>
        <end position="35"/>
    </location>
</feature>